<evidence type="ECO:0000313" key="2">
    <source>
        <dbReference type="EMBL" id="KAJ7033284.1"/>
    </source>
</evidence>
<gene>
    <name evidence="2" type="ORF">C8F04DRAFT_1184265</name>
</gene>
<dbReference type="EMBL" id="JARJCM010000066">
    <property type="protein sequence ID" value="KAJ7033284.1"/>
    <property type="molecule type" value="Genomic_DNA"/>
</dbReference>
<keyword evidence="1" id="KW-0175">Coiled coil</keyword>
<protein>
    <submittedName>
        <fullName evidence="2">Uncharacterized protein</fullName>
    </submittedName>
</protein>
<name>A0AAD6STB0_9AGAR</name>
<keyword evidence="3" id="KW-1185">Reference proteome</keyword>
<accession>A0AAD6STB0</accession>
<evidence type="ECO:0000256" key="1">
    <source>
        <dbReference type="SAM" id="Coils"/>
    </source>
</evidence>
<organism evidence="2 3">
    <name type="scientific">Mycena alexandri</name>
    <dbReference type="NCBI Taxonomy" id="1745969"/>
    <lineage>
        <taxon>Eukaryota</taxon>
        <taxon>Fungi</taxon>
        <taxon>Dikarya</taxon>
        <taxon>Basidiomycota</taxon>
        <taxon>Agaricomycotina</taxon>
        <taxon>Agaricomycetes</taxon>
        <taxon>Agaricomycetidae</taxon>
        <taxon>Agaricales</taxon>
        <taxon>Marasmiineae</taxon>
        <taxon>Mycenaceae</taxon>
        <taxon>Mycena</taxon>
    </lineage>
</organism>
<dbReference type="Proteomes" id="UP001218188">
    <property type="component" value="Unassembled WGS sequence"/>
</dbReference>
<feature type="coiled-coil region" evidence="1">
    <location>
        <begin position="22"/>
        <end position="73"/>
    </location>
</feature>
<sequence length="263" mass="30414">MPLFSILLFRFMIKQPKLDNKFRQLQELQAETKEIFAQLQAETIKCQSAHDALELLQKQQHNMLEEIDRCTARKLASVGRRNAFTKSMEWICKEVPSAESCSPTQFFAAETRHWLSRCNLSLENAQDRLRTLFDQVLSETKRDSEVALQALTQQLDDEREEVITQYFNDVNSTADRRLQMYNHGLRLKLMSIEGDASRLQNQVRLVNHGIEVTRAQSDLIALEGGARYEYFSADIRLLGEQLEMANSCKEQVVNLEINVNGRE</sequence>
<evidence type="ECO:0000313" key="3">
    <source>
        <dbReference type="Proteomes" id="UP001218188"/>
    </source>
</evidence>
<dbReference type="AlphaFoldDB" id="A0AAD6STB0"/>
<reference evidence="2" key="1">
    <citation type="submission" date="2023-03" db="EMBL/GenBank/DDBJ databases">
        <title>Massive genome expansion in bonnet fungi (Mycena s.s.) driven by repeated elements and novel gene families across ecological guilds.</title>
        <authorList>
            <consortium name="Lawrence Berkeley National Laboratory"/>
            <person name="Harder C.B."/>
            <person name="Miyauchi S."/>
            <person name="Viragh M."/>
            <person name="Kuo A."/>
            <person name="Thoen E."/>
            <person name="Andreopoulos B."/>
            <person name="Lu D."/>
            <person name="Skrede I."/>
            <person name="Drula E."/>
            <person name="Henrissat B."/>
            <person name="Morin E."/>
            <person name="Kohler A."/>
            <person name="Barry K."/>
            <person name="LaButti K."/>
            <person name="Morin E."/>
            <person name="Salamov A."/>
            <person name="Lipzen A."/>
            <person name="Mereny Z."/>
            <person name="Hegedus B."/>
            <person name="Baldrian P."/>
            <person name="Stursova M."/>
            <person name="Weitz H."/>
            <person name="Taylor A."/>
            <person name="Grigoriev I.V."/>
            <person name="Nagy L.G."/>
            <person name="Martin F."/>
            <person name="Kauserud H."/>
        </authorList>
    </citation>
    <scope>NUCLEOTIDE SEQUENCE</scope>
    <source>
        <strain evidence="2">CBHHK200</strain>
    </source>
</reference>
<proteinExistence type="predicted"/>
<comment type="caution">
    <text evidence="2">The sequence shown here is derived from an EMBL/GenBank/DDBJ whole genome shotgun (WGS) entry which is preliminary data.</text>
</comment>